<evidence type="ECO:0000313" key="2">
    <source>
        <dbReference type="EMBL" id="RFU26474.1"/>
    </source>
</evidence>
<dbReference type="OrthoDB" id="3897607at2759"/>
<evidence type="ECO:0000313" key="3">
    <source>
        <dbReference type="Proteomes" id="UP000258309"/>
    </source>
</evidence>
<evidence type="ECO:0000256" key="1">
    <source>
        <dbReference type="SAM" id="MobiDB-lite"/>
    </source>
</evidence>
<protein>
    <submittedName>
        <fullName evidence="2">Uncharacterized protein</fullName>
    </submittedName>
</protein>
<dbReference type="Proteomes" id="UP000258309">
    <property type="component" value="Unassembled WGS sequence"/>
</dbReference>
<proteinExistence type="predicted"/>
<keyword evidence="3" id="KW-1185">Reference proteome</keyword>
<dbReference type="EMBL" id="NCSJ02000260">
    <property type="protein sequence ID" value="RFU26474.1"/>
    <property type="molecule type" value="Genomic_DNA"/>
</dbReference>
<feature type="region of interest" description="Disordered" evidence="1">
    <location>
        <begin position="1"/>
        <end position="22"/>
    </location>
</feature>
<dbReference type="STRING" id="5539.A0A3E2GZ88"/>
<feature type="non-terminal residue" evidence="2">
    <location>
        <position position="1"/>
    </location>
</feature>
<gene>
    <name evidence="2" type="ORF">B7463_g9861</name>
</gene>
<sequence length="91" mass="10060">MLRKLIKGLAKDESSNKPTSGDLDLVTIGRIKGRHYPIQDADIQITVAADDPDVAGDDNSSKRDDDGDSMKQMITVRKTIYQTSVEQPKEN</sequence>
<feature type="region of interest" description="Disordered" evidence="1">
    <location>
        <begin position="49"/>
        <end position="71"/>
    </location>
</feature>
<accession>A0A3E2GZ88</accession>
<name>A0A3E2GZ88_SCYLI</name>
<comment type="caution">
    <text evidence="2">The sequence shown here is derived from an EMBL/GenBank/DDBJ whole genome shotgun (WGS) entry which is preliminary data.</text>
</comment>
<feature type="non-terminal residue" evidence="2">
    <location>
        <position position="91"/>
    </location>
</feature>
<feature type="compositionally biased region" description="Basic and acidic residues" evidence="1">
    <location>
        <begin position="59"/>
        <end position="69"/>
    </location>
</feature>
<dbReference type="AlphaFoldDB" id="A0A3E2GZ88"/>
<organism evidence="2 3">
    <name type="scientific">Scytalidium lignicola</name>
    <name type="common">Hyphomycete</name>
    <dbReference type="NCBI Taxonomy" id="5539"/>
    <lineage>
        <taxon>Eukaryota</taxon>
        <taxon>Fungi</taxon>
        <taxon>Dikarya</taxon>
        <taxon>Ascomycota</taxon>
        <taxon>Pezizomycotina</taxon>
        <taxon>Leotiomycetes</taxon>
        <taxon>Leotiomycetes incertae sedis</taxon>
        <taxon>Scytalidium</taxon>
    </lineage>
</organism>
<reference evidence="2 3" key="1">
    <citation type="submission" date="2018-05" db="EMBL/GenBank/DDBJ databases">
        <title>Draft genome sequence of Scytalidium lignicola DSM 105466, a ubiquitous saprotrophic fungus.</title>
        <authorList>
            <person name="Buettner E."/>
            <person name="Gebauer A.M."/>
            <person name="Hofrichter M."/>
            <person name="Liers C."/>
            <person name="Kellner H."/>
        </authorList>
    </citation>
    <scope>NUCLEOTIDE SEQUENCE [LARGE SCALE GENOMIC DNA]</scope>
    <source>
        <strain evidence="2 3">DSM 105466</strain>
    </source>
</reference>